<sequence length="84" mass="9734">MKKREIVLKMRVFAQHQLMYKADFVLIVDVVKVLHPRMKIKGDGQVISQSFIVNRPGTVLLTFDNSTKKKALLVYKCCRKTVQI</sequence>
<evidence type="ECO:0000313" key="2">
    <source>
        <dbReference type="Proteomes" id="UP000489600"/>
    </source>
</evidence>
<dbReference type="AlphaFoldDB" id="A0A565B7C2"/>
<keyword evidence="2" id="KW-1185">Reference proteome</keyword>
<dbReference type="Proteomes" id="UP000489600">
    <property type="component" value="Unassembled WGS sequence"/>
</dbReference>
<proteinExistence type="predicted"/>
<dbReference type="EMBL" id="CABITT030000003">
    <property type="protein sequence ID" value="VVA96779.1"/>
    <property type="molecule type" value="Genomic_DNA"/>
</dbReference>
<gene>
    <name evidence="1" type="ORF">ANE_LOCUS7224</name>
</gene>
<reference evidence="1" key="1">
    <citation type="submission" date="2019-07" db="EMBL/GenBank/DDBJ databases">
        <authorList>
            <person name="Dittberner H."/>
        </authorList>
    </citation>
    <scope>NUCLEOTIDE SEQUENCE [LARGE SCALE GENOMIC DNA]</scope>
</reference>
<comment type="caution">
    <text evidence="1">The sequence shown here is derived from an EMBL/GenBank/DDBJ whole genome shotgun (WGS) entry which is preliminary data.</text>
</comment>
<name>A0A565B7C2_9BRAS</name>
<organism evidence="1 2">
    <name type="scientific">Arabis nemorensis</name>
    <dbReference type="NCBI Taxonomy" id="586526"/>
    <lineage>
        <taxon>Eukaryota</taxon>
        <taxon>Viridiplantae</taxon>
        <taxon>Streptophyta</taxon>
        <taxon>Embryophyta</taxon>
        <taxon>Tracheophyta</taxon>
        <taxon>Spermatophyta</taxon>
        <taxon>Magnoliopsida</taxon>
        <taxon>eudicotyledons</taxon>
        <taxon>Gunneridae</taxon>
        <taxon>Pentapetalae</taxon>
        <taxon>rosids</taxon>
        <taxon>malvids</taxon>
        <taxon>Brassicales</taxon>
        <taxon>Brassicaceae</taxon>
        <taxon>Arabideae</taxon>
        <taxon>Arabis</taxon>
    </lineage>
</organism>
<dbReference type="OrthoDB" id="10632980at2759"/>
<protein>
    <submittedName>
        <fullName evidence="1">Uncharacterized protein</fullName>
    </submittedName>
</protein>
<evidence type="ECO:0000313" key="1">
    <source>
        <dbReference type="EMBL" id="VVA96779.1"/>
    </source>
</evidence>
<accession>A0A565B7C2</accession>